<feature type="domain" description="Amidase" evidence="2">
    <location>
        <begin position="26"/>
        <end position="468"/>
    </location>
</feature>
<accession>A0A381T8N1</accession>
<feature type="compositionally biased region" description="Low complexity" evidence="1">
    <location>
        <begin position="136"/>
        <end position="146"/>
    </location>
</feature>
<dbReference type="EMBL" id="UINC01004195">
    <property type="protein sequence ID" value="SVA12522.1"/>
    <property type="molecule type" value="Genomic_DNA"/>
</dbReference>
<dbReference type="Pfam" id="PF01425">
    <property type="entry name" value="Amidase"/>
    <property type="match status" value="1"/>
</dbReference>
<organism evidence="3">
    <name type="scientific">marine metagenome</name>
    <dbReference type="NCBI Taxonomy" id="408172"/>
    <lineage>
        <taxon>unclassified sequences</taxon>
        <taxon>metagenomes</taxon>
        <taxon>ecological metagenomes</taxon>
    </lineage>
</organism>
<evidence type="ECO:0000313" key="3">
    <source>
        <dbReference type="EMBL" id="SVA12522.1"/>
    </source>
</evidence>
<name>A0A381T8N1_9ZZZZ</name>
<protein>
    <recommendedName>
        <fullName evidence="2">Amidase domain-containing protein</fullName>
    </recommendedName>
</protein>
<dbReference type="InterPro" id="IPR023631">
    <property type="entry name" value="Amidase_dom"/>
</dbReference>
<dbReference type="NCBIfam" id="NF006006">
    <property type="entry name" value="PRK08137.1"/>
    <property type="match status" value="1"/>
</dbReference>
<feature type="non-terminal residue" evidence="3">
    <location>
        <position position="1"/>
    </location>
</feature>
<evidence type="ECO:0000256" key="1">
    <source>
        <dbReference type="SAM" id="MobiDB-lite"/>
    </source>
</evidence>
<reference evidence="3" key="1">
    <citation type="submission" date="2018-05" db="EMBL/GenBank/DDBJ databases">
        <authorList>
            <person name="Lanie J.A."/>
            <person name="Ng W.-L."/>
            <person name="Kazmierczak K.M."/>
            <person name="Andrzejewski T.M."/>
            <person name="Davidsen T.M."/>
            <person name="Wayne K.J."/>
            <person name="Tettelin H."/>
            <person name="Glass J.I."/>
            <person name="Rusch D."/>
            <person name="Podicherti R."/>
            <person name="Tsui H.-C.T."/>
            <person name="Winkler M.E."/>
        </authorList>
    </citation>
    <scope>NUCLEOTIDE SEQUENCE</scope>
</reference>
<dbReference type="SUPFAM" id="SSF75304">
    <property type="entry name" value="Amidase signature (AS) enzymes"/>
    <property type="match status" value="1"/>
</dbReference>
<dbReference type="PANTHER" id="PTHR42678:SF34">
    <property type="entry name" value="OS04G0183300 PROTEIN"/>
    <property type="match status" value="1"/>
</dbReference>
<dbReference type="Gene3D" id="3.90.1300.10">
    <property type="entry name" value="Amidase signature (AS) domain"/>
    <property type="match status" value="1"/>
</dbReference>
<dbReference type="AlphaFoldDB" id="A0A381T8N1"/>
<dbReference type="PANTHER" id="PTHR42678">
    <property type="entry name" value="AMIDASE"/>
    <property type="match status" value="1"/>
</dbReference>
<gene>
    <name evidence="3" type="ORF">METZ01_LOCUS65376</name>
</gene>
<sequence length="492" mass="52717">VDFDLESADIATIARALSDRVLSSVELTEAYISRIEHLDPHINAVLHHNPTALETAQQSDHDRTKGLVRGPLHGIPIMIKDNLDTGDFMPTTAGSLALKDHHQSNDADVVRNLRDAGVVLLGKTNLSEWANFRSTRSSSGWSSLGGQTRNPYALDRSPGGSSSGSGAAVAASLCAGAIGTETDGSIVGPSAMNGLVGIKPTVGLVSTQGIIPISSSQDTAGPITKTVADAAIILGAITSSSKRATSANGQCSTDYTPYLNPAGLKHKRIGSWRGFLIETDGVATVFDDAISVIQSAGAEVVELNTLPSQHAVRESEMTVMSVEFKHGLNAYLSALPPYFPNNLTELIAFNRERSREVMAYFQQELLERSDSSCSIYDQEYRSARSKSIQLVRTNGMDPHLSQQKLDAILVPTTSTPWKIDLVNGDNRNGSSAYLAAVSGYPSITVPAGHVHGLPVGVSFITRPWQEPVLIEIAYAFELLTQVRRPPNFEMTI</sequence>
<evidence type="ECO:0000259" key="2">
    <source>
        <dbReference type="Pfam" id="PF01425"/>
    </source>
</evidence>
<proteinExistence type="predicted"/>
<dbReference type="InterPro" id="IPR036928">
    <property type="entry name" value="AS_sf"/>
</dbReference>
<feature type="region of interest" description="Disordered" evidence="1">
    <location>
        <begin position="136"/>
        <end position="161"/>
    </location>
</feature>